<name>A0A370KFR8_9HYPH</name>
<accession>A0A370KFR8</accession>
<dbReference type="OrthoDB" id="9809583at2"/>
<protein>
    <submittedName>
        <fullName evidence="3">1,3-beta-glucanase</fullName>
    </submittedName>
</protein>
<dbReference type="GO" id="GO:0004553">
    <property type="term" value="F:hydrolase activity, hydrolyzing O-glycosyl compounds"/>
    <property type="evidence" value="ECO:0007669"/>
    <property type="project" value="InterPro"/>
</dbReference>
<gene>
    <name evidence="3" type="ORF">B5K06_30285</name>
</gene>
<evidence type="ECO:0000256" key="1">
    <source>
        <dbReference type="ARBA" id="ARBA00006865"/>
    </source>
</evidence>
<dbReference type="Proteomes" id="UP000254939">
    <property type="component" value="Unassembled WGS sequence"/>
</dbReference>
<evidence type="ECO:0000259" key="2">
    <source>
        <dbReference type="PROSITE" id="PS51762"/>
    </source>
</evidence>
<sequence>MSRRSLLSATGAVIVAGVAQRKVLASTDDPTANRQIDFEDSFSQLDWSVWNAGPKAGTFDTGFYGRSAFARRSGEQGFIPYEIVDDPRAEDGKALQISAKYIGSPMSVPAYYGNTNPEYQWISGNIQTARKDGIVTKGWRRGYFEARMLFPSHPLTWPAFWLMNGRSILAPKTSIELDVVEHKGWEPTLYGTYLHEWGQPGEHHEGTGVPTGVDVTQDYRRYGILVDDTKCIPYFERKPIIDSRTGKTADWPIHRSPDLDIDGDVFWPLLTLALSADIPYPQGLTAQQLLTHMRVDYFRVYV</sequence>
<evidence type="ECO:0000313" key="3">
    <source>
        <dbReference type="EMBL" id="RDJ03286.1"/>
    </source>
</evidence>
<dbReference type="SUPFAM" id="SSF49899">
    <property type="entry name" value="Concanavalin A-like lectins/glucanases"/>
    <property type="match status" value="1"/>
</dbReference>
<dbReference type="InterPro" id="IPR000757">
    <property type="entry name" value="Beta-glucanase-like"/>
</dbReference>
<comment type="caution">
    <text evidence="3">The sequence shown here is derived from an EMBL/GenBank/DDBJ whole genome shotgun (WGS) entry which is preliminary data.</text>
</comment>
<comment type="similarity">
    <text evidence="1">Belongs to the glycosyl hydrolase 16 family.</text>
</comment>
<dbReference type="InterPro" id="IPR013320">
    <property type="entry name" value="ConA-like_dom_sf"/>
</dbReference>
<dbReference type="EMBL" id="NAAC01000043">
    <property type="protein sequence ID" value="RDJ03286.1"/>
    <property type="molecule type" value="Genomic_DNA"/>
</dbReference>
<evidence type="ECO:0000313" key="4">
    <source>
        <dbReference type="Proteomes" id="UP000254939"/>
    </source>
</evidence>
<dbReference type="GO" id="GO:0005975">
    <property type="term" value="P:carbohydrate metabolic process"/>
    <property type="evidence" value="ECO:0007669"/>
    <property type="project" value="InterPro"/>
</dbReference>
<dbReference type="PROSITE" id="PS51762">
    <property type="entry name" value="GH16_2"/>
    <property type="match status" value="1"/>
</dbReference>
<organism evidence="3 4">
    <name type="scientific">Rhizobium grahamii</name>
    <dbReference type="NCBI Taxonomy" id="1120045"/>
    <lineage>
        <taxon>Bacteria</taxon>
        <taxon>Pseudomonadati</taxon>
        <taxon>Pseudomonadota</taxon>
        <taxon>Alphaproteobacteria</taxon>
        <taxon>Hyphomicrobiales</taxon>
        <taxon>Rhizobiaceae</taxon>
        <taxon>Rhizobium/Agrobacterium group</taxon>
        <taxon>Rhizobium</taxon>
    </lineage>
</organism>
<feature type="domain" description="GH16" evidence="2">
    <location>
        <begin position="74"/>
        <end position="302"/>
    </location>
</feature>
<dbReference type="Gene3D" id="2.60.120.200">
    <property type="match status" value="1"/>
</dbReference>
<proteinExistence type="inferred from homology"/>
<dbReference type="AlphaFoldDB" id="A0A370KFR8"/>
<reference evidence="3 4" key="1">
    <citation type="submission" date="2017-03" db="EMBL/GenBank/DDBJ databases">
        <title>Genome analysis of Rhizobial strains effectives or ineffectives for nitrogen fixation isolated from bean seeds.</title>
        <authorList>
            <person name="Peralta H."/>
            <person name="Aguilar-Vera A."/>
            <person name="Mora Y."/>
            <person name="Vargas-Lagunas C."/>
            <person name="Girard L."/>
            <person name="Mora J."/>
        </authorList>
    </citation>
    <scope>NUCLEOTIDE SEQUENCE [LARGE SCALE GENOMIC DNA]</scope>
    <source>
        <strain evidence="3 4">CCGM3</strain>
    </source>
</reference>